<name>W0AEV2_9SPHN</name>
<dbReference type="OrthoDB" id="8095026at2"/>
<organism evidence="1 2">
    <name type="scientific">Sphingomonas sanxanigenens DSM 19645 = NX02</name>
    <dbReference type="NCBI Taxonomy" id="1123269"/>
    <lineage>
        <taxon>Bacteria</taxon>
        <taxon>Pseudomonadati</taxon>
        <taxon>Pseudomonadota</taxon>
        <taxon>Alphaproteobacteria</taxon>
        <taxon>Sphingomonadales</taxon>
        <taxon>Sphingomonadaceae</taxon>
        <taxon>Sphingomonas</taxon>
    </lineage>
</organism>
<protein>
    <submittedName>
        <fullName evidence="1">Uncharacterized protein</fullName>
    </submittedName>
</protein>
<accession>W0AEV2</accession>
<dbReference type="HOGENOM" id="CLU_2770066_0_0_5"/>
<dbReference type="EMBL" id="CP006644">
    <property type="protein sequence ID" value="AHE55042.1"/>
    <property type="molecule type" value="Genomic_DNA"/>
</dbReference>
<gene>
    <name evidence="1" type="ORF">NX02_16820</name>
</gene>
<evidence type="ECO:0000313" key="2">
    <source>
        <dbReference type="Proteomes" id="UP000018851"/>
    </source>
</evidence>
<keyword evidence="2" id="KW-1185">Reference proteome</keyword>
<dbReference type="eggNOG" id="ENOG50331DS">
    <property type="taxonomic scope" value="Bacteria"/>
</dbReference>
<sequence>MTELSMRDLHVTRKALAIAILIIERDESALQSYSDMQDMKDLLSRLIESDGELASYQRAARIAVDGRPD</sequence>
<evidence type="ECO:0000313" key="1">
    <source>
        <dbReference type="EMBL" id="AHE55042.1"/>
    </source>
</evidence>
<proteinExistence type="predicted"/>
<dbReference type="KEGG" id="ssan:NX02_16820"/>
<reference evidence="1 2" key="1">
    <citation type="submission" date="2013-07" db="EMBL/GenBank/DDBJ databases">
        <title>Completed genome of Sphingomonas sanxanigenens NX02.</title>
        <authorList>
            <person name="Ma T."/>
            <person name="Huang H."/>
            <person name="Wu M."/>
            <person name="Li X."/>
            <person name="Li G."/>
        </authorList>
    </citation>
    <scope>NUCLEOTIDE SEQUENCE [LARGE SCALE GENOMIC DNA]</scope>
    <source>
        <strain evidence="1 2">NX02</strain>
    </source>
</reference>
<dbReference type="AlphaFoldDB" id="W0AEV2"/>
<dbReference type="Proteomes" id="UP000018851">
    <property type="component" value="Chromosome"/>
</dbReference>
<dbReference type="PATRIC" id="fig|1123269.5.peg.3289"/>
<dbReference type="RefSeq" id="WP_025293229.1">
    <property type="nucleotide sequence ID" value="NZ_CP006644.1"/>
</dbReference>